<feature type="domain" description="MurNAc-LAA" evidence="4">
    <location>
        <begin position="87"/>
        <end position="203"/>
    </location>
</feature>
<dbReference type="GO" id="GO:0009253">
    <property type="term" value="P:peptidoglycan catabolic process"/>
    <property type="evidence" value="ECO:0007669"/>
    <property type="project" value="InterPro"/>
</dbReference>
<dbReference type="EC" id="3.5.1.28" evidence="2"/>
<dbReference type="Proteomes" id="UP000236454">
    <property type="component" value="Unassembled WGS sequence"/>
</dbReference>
<proteinExistence type="predicted"/>
<dbReference type="Pfam" id="PF05036">
    <property type="entry name" value="SPOR"/>
    <property type="match status" value="1"/>
</dbReference>
<name>A0A1I7BEG8_9FLAO</name>
<dbReference type="GO" id="GO:0030288">
    <property type="term" value="C:outer membrane-bounded periplasmic space"/>
    <property type="evidence" value="ECO:0007669"/>
    <property type="project" value="TreeGrafter"/>
</dbReference>
<organism evidence="5 6">
    <name type="scientific">Lishizhenia tianjinensis</name>
    <dbReference type="NCBI Taxonomy" id="477690"/>
    <lineage>
        <taxon>Bacteria</taxon>
        <taxon>Pseudomonadati</taxon>
        <taxon>Bacteroidota</taxon>
        <taxon>Flavobacteriia</taxon>
        <taxon>Flavobacteriales</taxon>
        <taxon>Crocinitomicaceae</taxon>
        <taxon>Lishizhenia</taxon>
    </lineage>
</organism>
<sequence>MKFFFLALTLCLNLFAFGKDKVIVVIDPGHGGSDPGHLSHDKALKPEKDLNLSIALKFGKYIEENLINVEVHYTRKTDIYPSLDERVDMANELNADYFISVHCNGSAKSTVYGTESHVHNWGSKKAVRLATEFENQFENRAKRRSRGVKTGEDRGHSVQVLKYTKMTSVLVECGFVTNTSEANYLNSVYGQEIIASALYRGFRDFIQREHKDIDFINTEKELSQSGEVYKIQIMSSIDPVETDIAEFKKLGVTVERIKVESKSMYKYKYYVGKFSNKKECKALLKKVKENGFPDAYIVKFE</sequence>
<evidence type="ECO:0000256" key="1">
    <source>
        <dbReference type="ARBA" id="ARBA00001561"/>
    </source>
</evidence>
<dbReference type="SMART" id="SM00646">
    <property type="entry name" value="Ami_3"/>
    <property type="match status" value="1"/>
</dbReference>
<keyword evidence="3" id="KW-0378">Hydrolase</keyword>
<evidence type="ECO:0000256" key="3">
    <source>
        <dbReference type="ARBA" id="ARBA00022801"/>
    </source>
</evidence>
<accession>A0A1I7BEG8</accession>
<comment type="catalytic activity">
    <reaction evidence="1">
        <text>Hydrolyzes the link between N-acetylmuramoyl residues and L-amino acid residues in certain cell-wall glycopeptides.</text>
        <dbReference type="EC" id="3.5.1.28"/>
    </reaction>
</comment>
<evidence type="ECO:0000313" key="5">
    <source>
        <dbReference type="EMBL" id="SFT85593.1"/>
    </source>
</evidence>
<dbReference type="Gene3D" id="3.40.630.40">
    <property type="entry name" value="Zn-dependent exopeptidases"/>
    <property type="match status" value="1"/>
</dbReference>
<reference evidence="5 6" key="1">
    <citation type="submission" date="2016-10" db="EMBL/GenBank/DDBJ databases">
        <authorList>
            <person name="de Groot N.N."/>
        </authorList>
    </citation>
    <scope>NUCLEOTIDE SEQUENCE [LARGE SCALE GENOMIC DNA]</scope>
    <source>
        <strain evidence="5 6">CGMCC 1.7005</strain>
    </source>
</reference>
<dbReference type="STRING" id="477690.SAMN05216474_2742"/>
<dbReference type="PANTHER" id="PTHR30404">
    <property type="entry name" value="N-ACETYLMURAMOYL-L-ALANINE AMIDASE"/>
    <property type="match status" value="1"/>
</dbReference>
<dbReference type="CDD" id="cd02696">
    <property type="entry name" value="MurNAc-LAA"/>
    <property type="match status" value="1"/>
</dbReference>
<dbReference type="InterPro" id="IPR050695">
    <property type="entry name" value="N-acetylmuramoyl_amidase_3"/>
</dbReference>
<dbReference type="InterPro" id="IPR002508">
    <property type="entry name" value="MurNAc-LAA_cat"/>
</dbReference>
<dbReference type="EMBL" id="FPAS01000005">
    <property type="protein sequence ID" value="SFT85593.1"/>
    <property type="molecule type" value="Genomic_DNA"/>
</dbReference>
<dbReference type="SUPFAM" id="SSF53187">
    <property type="entry name" value="Zn-dependent exopeptidases"/>
    <property type="match status" value="1"/>
</dbReference>
<dbReference type="PANTHER" id="PTHR30404:SF0">
    <property type="entry name" value="N-ACETYLMURAMOYL-L-ALANINE AMIDASE AMIC"/>
    <property type="match status" value="1"/>
</dbReference>
<dbReference type="GO" id="GO:0008745">
    <property type="term" value="F:N-acetylmuramoyl-L-alanine amidase activity"/>
    <property type="evidence" value="ECO:0007669"/>
    <property type="project" value="UniProtKB-EC"/>
</dbReference>
<dbReference type="Pfam" id="PF01520">
    <property type="entry name" value="Amidase_3"/>
    <property type="match status" value="1"/>
</dbReference>
<dbReference type="GO" id="GO:0042834">
    <property type="term" value="F:peptidoglycan binding"/>
    <property type="evidence" value="ECO:0007669"/>
    <property type="project" value="InterPro"/>
</dbReference>
<evidence type="ECO:0000313" key="6">
    <source>
        <dbReference type="Proteomes" id="UP000236454"/>
    </source>
</evidence>
<dbReference type="RefSeq" id="WP_090251704.1">
    <property type="nucleotide sequence ID" value="NZ_FPAS01000005.1"/>
</dbReference>
<keyword evidence="6" id="KW-1185">Reference proteome</keyword>
<dbReference type="AlphaFoldDB" id="A0A1I7BEG8"/>
<protein>
    <recommendedName>
        <fullName evidence="2">N-acetylmuramoyl-L-alanine amidase</fullName>
        <ecNumber evidence="2">3.5.1.28</ecNumber>
    </recommendedName>
</protein>
<dbReference type="OrthoDB" id="9806267at2"/>
<evidence type="ECO:0000256" key="2">
    <source>
        <dbReference type="ARBA" id="ARBA00011901"/>
    </source>
</evidence>
<evidence type="ECO:0000259" key="4">
    <source>
        <dbReference type="SMART" id="SM00646"/>
    </source>
</evidence>
<gene>
    <name evidence="5" type="ORF">SAMN05216474_2742</name>
</gene>
<dbReference type="InterPro" id="IPR007730">
    <property type="entry name" value="SPOR-like_dom"/>
</dbReference>